<dbReference type="GO" id="GO:0005829">
    <property type="term" value="C:cytosol"/>
    <property type="evidence" value="ECO:0007669"/>
    <property type="project" value="TreeGrafter"/>
</dbReference>
<dbReference type="InterPro" id="IPR036163">
    <property type="entry name" value="HMA_dom_sf"/>
</dbReference>
<evidence type="ECO:0000256" key="7">
    <source>
        <dbReference type="ARBA" id="ARBA00038171"/>
    </source>
</evidence>
<comment type="caution">
    <text evidence="9">The sequence shown here is derived from an EMBL/GenBank/DDBJ whole genome shotgun (WGS) entry which is preliminary data.</text>
</comment>
<evidence type="ECO:0000256" key="2">
    <source>
        <dbReference type="ARBA" id="ARBA00022723"/>
    </source>
</evidence>
<protein>
    <recommendedName>
        <fullName evidence="8">HMA domain-containing protein</fullName>
    </recommendedName>
</protein>
<dbReference type="InterPro" id="IPR006121">
    <property type="entry name" value="HMA_dom"/>
</dbReference>
<keyword evidence="4" id="KW-0186">Copper</keyword>
<sequence length="271" mass="30443">MPGRAVSEDGWYSPSPSVESSELSSHGFACFFMTIDLTFQQLHAMETSMQAWQQGVVHRDFGRIIKTDYFWVLLCKMYTIMDSIRQIKSCYKPSSTTEDCKLLKEDFFQMMSNQTYYHIESIECFIGPIPNDLNIRVTLAPEHFIVEVITDCLLHFEPDKDLNPARSLYNESVAQMSAAVPQPTASAEHPAYHYKVKMTCGGCSGAIERVLKKNVEAPNAFHVSLPTQTVLVWGDSLAPFDTITEKIAKTGKEIQSKEEVRDAAQLPALAA</sequence>
<name>A0AA38LTU3_9TREE</name>
<keyword evidence="3" id="KW-0187">Copper transport</keyword>
<evidence type="ECO:0000313" key="10">
    <source>
        <dbReference type="Proteomes" id="UP001164286"/>
    </source>
</evidence>
<dbReference type="PROSITE" id="PS50846">
    <property type="entry name" value="HMA_2"/>
    <property type="match status" value="1"/>
</dbReference>
<reference evidence="9" key="1">
    <citation type="journal article" date="2022" name="G3 (Bethesda)">
        <title>High quality genome of the basidiomycete yeast Dioszegia hungarica PDD-24b-2 isolated from cloud water.</title>
        <authorList>
            <person name="Jarrige D."/>
            <person name="Haridas S."/>
            <person name="Bleykasten-Grosshans C."/>
            <person name="Joly M."/>
            <person name="Nadalig T."/>
            <person name="Sancelme M."/>
            <person name="Vuilleumier S."/>
            <person name="Grigoriev I.V."/>
            <person name="Amato P."/>
            <person name="Bringel F."/>
        </authorList>
    </citation>
    <scope>NUCLEOTIDE SEQUENCE</scope>
    <source>
        <strain evidence="9">PDD-24b-2</strain>
    </source>
</reference>
<evidence type="ECO:0000259" key="8">
    <source>
        <dbReference type="PROSITE" id="PS50846"/>
    </source>
</evidence>
<dbReference type="EMBL" id="JAKWFO010000013">
    <property type="protein sequence ID" value="KAI9632986.1"/>
    <property type="molecule type" value="Genomic_DNA"/>
</dbReference>
<dbReference type="SUPFAM" id="SSF55008">
    <property type="entry name" value="HMA, heavy metal-associated domain"/>
    <property type="match status" value="1"/>
</dbReference>
<dbReference type="RefSeq" id="XP_052942763.1">
    <property type="nucleotide sequence ID" value="XM_053091069.1"/>
</dbReference>
<dbReference type="GO" id="GO:0046872">
    <property type="term" value="F:metal ion binding"/>
    <property type="evidence" value="ECO:0007669"/>
    <property type="project" value="UniProtKB-KW"/>
</dbReference>
<evidence type="ECO:0000256" key="5">
    <source>
        <dbReference type="ARBA" id="ARBA00023065"/>
    </source>
</evidence>
<keyword evidence="5" id="KW-0406">Ion transport</keyword>
<proteinExistence type="inferred from homology"/>
<evidence type="ECO:0000313" key="9">
    <source>
        <dbReference type="EMBL" id="KAI9632986.1"/>
    </source>
</evidence>
<keyword evidence="10" id="KW-1185">Reference proteome</keyword>
<dbReference type="GO" id="GO:0006825">
    <property type="term" value="P:copper ion transport"/>
    <property type="evidence" value="ECO:0007669"/>
    <property type="project" value="UniProtKB-KW"/>
</dbReference>
<accession>A0AA38LTU3</accession>
<dbReference type="Proteomes" id="UP001164286">
    <property type="component" value="Unassembled WGS sequence"/>
</dbReference>
<dbReference type="PANTHER" id="PTHR46365:SF1">
    <property type="entry name" value="COPPER TRANSPORT PROTEIN ATOX1"/>
    <property type="match status" value="1"/>
</dbReference>
<comment type="similarity">
    <text evidence="7">Belongs to the ATX1 family.</text>
</comment>
<dbReference type="PANTHER" id="PTHR46365">
    <property type="entry name" value="COPPER TRANSPORT PROTEIN ATOX1"/>
    <property type="match status" value="1"/>
</dbReference>
<evidence type="ECO:0000256" key="6">
    <source>
        <dbReference type="ARBA" id="ARBA00023186"/>
    </source>
</evidence>
<dbReference type="InterPro" id="IPR051881">
    <property type="entry name" value="Copper_transport_ATOX1-like"/>
</dbReference>
<dbReference type="Gene3D" id="3.30.70.100">
    <property type="match status" value="1"/>
</dbReference>
<organism evidence="9 10">
    <name type="scientific">Dioszegia hungarica</name>
    <dbReference type="NCBI Taxonomy" id="4972"/>
    <lineage>
        <taxon>Eukaryota</taxon>
        <taxon>Fungi</taxon>
        <taxon>Dikarya</taxon>
        <taxon>Basidiomycota</taxon>
        <taxon>Agaricomycotina</taxon>
        <taxon>Tremellomycetes</taxon>
        <taxon>Tremellales</taxon>
        <taxon>Bulleribasidiaceae</taxon>
        <taxon>Dioszegia</taxon>
    </lineage>
</organism>
<keyword evidence="2" id="KW-0479">Metal-binding</keyword>
<dbReference type="GO" id="GO:0016531">
    <property type="term" value="F:copper chaperone activity"/>
    <property type="evidence" value="ECO:0007669"/>
    <property type="project" value="TreeGrafter"/>
</dbReference>
<dbReference type="Pfam" id="PF00403">
    <property type="entry name" value="HMA"/>
    <property type="match status" value="1"/>
</dbReference>
<keyword evidence="6" id="KW-0143">Chaperone</keyword>
<keyword evidence="1" id="KW-0813">Transport</keyword>
<dbReference type="AlphaFoldDB" id="A0AA38LTU3"/>
<evidence type="ECO:0000256" key="3">
    <source>
        <dbReference type="ARBA" id="ARBA00022796"/>
    </source>
</evidence>
<feature type="domain" description="HMA" evidence="8">
    <location>
        <begin position="189"/>
        <end position="255"/>
    </location>
</feature>
<gene>
    <name evidence="9" type="ORF">MKK02DRAFT_40367</name>
</gene>
<evidence type="ECO:0000256" key="1">
    <source>
        <dbReference type="ARBA" id="ARBA00022448"/>
    </source>
</evidence>
<dbReference type="GeneID" id="77730274"/>
<dbReference type="CDD" id="cd00371">
    <property type="entry name" value="HMA"/>
    <property type="match status" value="1"/>
</dbReference>
<evidence type="ECO:0000256" key="4">
    <source>
        <dbReference type="ARBA" id="ARBA00023008"/>
    </source>
</evidence>